<organism evidence="1 2">
    <name type="scientific">Blautia pseudococcoides</name>
    <dbReference type="NCBI Taxonomy" id="1796616"/>
    <lineage>
        <taxon>Bacteria</taxon>
        <taxon>Bacillati</taxon>
        <taxon>Bacillota</taxon>
        <taxon>Clostridia</taxon>
        <taxon>Lachnospirales</taxon>
        <taxon>Lachnospiraceae</taxon>
        <taxon>Blautia</taxon>
    </lineage>
</organism>
<gene>
    <name evidence="1" type="ORF">A4V09_12630</name>
</gene>
<dbReference type="STRING" id="1796616.A4V09_12630"/>
<evidence type="ECO:0008006" key="3">
    <source>
        <dbReference type="Google" id="ProtNLM"/>
    </source>
</evidence>
<sequence>MQKKLEPGELLDEQGNLAQAGYAMSLVKKYDREKIQANPLRIKEWDYYLIYDPHFGVALTVDDNSYMGLMSISFLDFDNRTERTVSPMTVFPMGKTDLPPDSGYGETRYRDRKCYFSFRVEEGRRVLRAWMRDFDDHKPIRMKIILDEEPKDSMVIATPFEKEKAFYYNQKIIGMRAKGVVEYKGRRHYFRREDSFGLLDWGRGVWTYSNTWYWSAMQGQIDGKVFGFNLGYGFGDTCAASENMLFYDGHAHKLNQVRFHIPGEKEHKEQYLKPWYFTSSDDRLDLTFTPVLDRKAYTSAGIILSDQHQVFGHFDGTAVLDDGKKLEIRHMLGFAEKVRNKW</sequence>
<name>A0A1C7IG57_9FIRM</name>
<evidence type="ECO:0000313" key="1">
    <source>
        <dbReference type="EMBL" id="ANU78657.1"/>
    </source>
</evidence>
<dbReference type="PANTHER" id="PTHR35868">
    <property type="entry name" value="DUF2804 DOMAIN-CONTAINING PROTEIN-RELATED"/>
    <property type="match status" value="1"/>
</dbReference>
<dbReference type="AlphaFoldDB" id="A0A1C7IG57"/>
<dbReference type="EMBL" id="CP015405">
    <property type="protein sequence ID" value="ANU78657.1"/>
    <property type="molecule type" value="Genomic_DNA"/>
</dbReference>
<keyword evidence="2" id="KW-1185">Reference proteome</keyword>
<accession>A0A1C7IG57</accession>
<dbReference type="KEGG" id="byl:A4V09_12630"/>
<dbReference type="InterPro" id="IPR021243">
    <property type="entry name" value="DUF2804"/>
</dbReference>
<dbReference type="PANTHER" id="PTHR35868:SF3">
    <property type="entry name" value="DUF2804 DOMAIN-CONTAINING PROTEIN"/>
    <property type="match status" value="1"/>
</dbReference>
<dbReference type="OrthoDB" id="9762066at2"/>
<evidence type="ECO:0000313" key="2">
    <source>
        <dbReference type="Proteomes" id="UP000092574"/>
    </source>
</evidence>
<reference evidence="1" key="1">
    <citation type="submission" date="2017-04" db="EMBL/GenBank/DDBJ databases">
        <title>Complete Genome Sequences of Twelve Strains of a Stable Defined Moderately Diverse Mouse Microbiota 2 (sDMDMm2).</title>
        <authorList>
            <person name="Uchimura Y."/>
            <person name="Wyss M."/>
            <person name="Brugiroux S."/>
            <person name="Limenitakis J.P."/>
            <person name="Stecher B."/>
            <person name="McCoy K.D."/>
            <person name="Macpherson A.J."/>
        </authorList>
    </citation>
    <scope>NUCLEOTIDE SEQUENCE</scope>
    <source>
        <strain evidence="1">YL58</strain>
    </source>
</reference>
<dbReference type="RefSeq" id="WP_065544766.1">
    <property type="nucleotide sequence ID" value="NZ_CP015405.2"/>
</dbReference>
<proteinExistence type="predicted"/>
<dbReference type="Pfam" id="PF10974">
    <property type="entry name" value="DUF2804"/>
    <property type="match status" value="1"/>
</dbReference>
<protein>
    <recommendedName>
        <fullName evidence="3">DUF2804 domain-containing protein</fullName>
    </recommendedName>
</protein>
<dbReference type="Proteomes" id="UP000092574">
    <property type="component" value="Chromosome"/>
</dbReference>